<dbReference type="AlphaFoldDB" id="A0A4Y8Q9N1"/>
<comment type="caution">
    <text evidence="1">The sequence shown here is derived from an EMBL/GenBank/DDBJ whole genome shotgun (WGS) entry which is preliminary data.</text>
</comment>
<evidence type="ECO:0000313" key="1">
    <source>
        <dbReference type="EMBL" id="TFE91426.1"/>
    </source>
</evidence>
<dbReference type="RefSeq" id="WP_134749580.1">
    <property type="nucleotide sequence ID" value="NZ_MYFO02000004.1"/>
</dbReference>
<name>A0A4Y8Q9N1_9BACL</name>
<reference evidence="1 2" key="1">
    <citation type="submission" date="2017-03" db="EMBL/GenBank/DDBJ databases">
        <title>Isolation of Levoglucosan Utilizing Bacteria.</title>
        <authorList>
            <person name="Arya A.S."/>
        </authorList>
    </citation>
    <scope>NUCLEOTIDE SEQUENCE [LARGE SCALE GENOMIC DNA]</scope>
    <source>
        <strain evidence="1 2">MEC069</strain>
    </source>
</reference>
<dbReference type="OrthoDB" id="2575543at2"/>
<sequence>MAAIQLRPDLKTAGGEVCDIMYEGEFAGTLTLVYRESDRLSGSVQLERQSLSASDKERVLVFVKEHVEDLVRAVRAQSCEVFVTYSDYELIIATEHALQTAQGSGLAPRREPVVLHEDEADYEWVQDGTRFDDVDPDGGDEFDMEMVSPSADSAETDYELVIVGEKRNRVEYHVYDDESELIAECALVLYGADVVGEINWRFDPFEEEMNRITELLVADFDETLIDTYVLHMNYNGETIDTIELTHRDLLEEADSSRAPVELEPFNSEDYTVVLARDDGDTLTYEIYQQSYGGLPIGTATVDISERQLTGFIDFREPGNADDRELIAMLLLDELDKEKDYETVNFSMLYRNKLIDEILFESEQVH</sequence>
<gene>
    <name evidence="1" type="ORF">B5M42_03015</name>
</gene>
<dbReference type="Proteomes" id="UP000298246">
    <property type="component" value="Unassembled WGS sequence"/>
</dbReference>
<accession>A0A4Y8Q9N1</accession>
<proteinExistence type="predicted"/>
<protein>
    <submittedName>
        <fullName evidence="1">Uncharacterized protein</fullName>
    </submittedName>
</protein>
<organism evidence="1 2">
    <name type="scientific">Paenibacillus athensensis</name>
    <dbReference type="NCBI Taxonomy" id="1967502"/>
    <lineage>
        <taxon>Bacteria</taxon>
        <taxon>Bacillati</taxon>
        <taxon>Bacillota</taxon>
        <taxon>Bacilli</taxon>
        <taxon>Bacillales</taxon>
        <taxon>Paenibacillaceae</taxon>
        <taxon>Paenibacillus</taxon>
    </lineage>
</organism>
<dbReference type="EMBL" id="MYFO01000002">
    <property type="protein sequence ID" value="TFE91426.1"/>
    <property type="molecule type" value="Genomic_DNA"/>
</dbReference>
<keyword evidence="2" id="KW-1185">Reference proteome</keyword>
<evidence type="ECO:0000313" key="2">
    <source>
        <dbReference type="Proteomes" id="UP000298246"/>
    </source>
</evidence>